<reference evidence="2" key="1">
    <citation type="submission" date="2023-02" db="EMBL/GenBank/DDBJ databases">
        <title>Colletotrichum kahawae CIFC_Que2 genome sequencing and assembly.</title>
        <authorList>
            <person name="Baroncelli R."/>
        </authorList>
    </citation>
    <scope>NUCLEOTIDE SEQUENCE</scope>
    <source>
        <strain evidence="2">CIFC_Que2</strain>
    </source>
</reference>
<protein>
    <submittedName>
        <fullName evidence="2">Uncharacterized protein</fullName>
    </submittedName>
</protein>
<dbReference type="Proteomes" id="UP001281614">
    <property type="component" value="Unassembled WGS sequence"/>
</dbReference>
<dbReference type="EMBL" id="VYYT01000882">
    <property type="protein sequence ID" value="KAK2728354.1"/>
    <property type="molecule type" value="Genomic_DNA"/>
</dbReference>
<sequence length="176" mass="18891">MLGIDISARYWPTVHTAAVPSSPNNLSFNGSPSHVLIPTGYRATFSLVRSLRRVPRGSSSAKDLFLAIEDSTLASLPTVLPPRAFSSTWGRAVSSILTSPILPSFQRKAVSPPGAGSLQGEGGCSGRSSSWLVHQSQASARRTQWTFRAGDTRADQYCPGEESSLMVPLEMPPHRV</sequence>
<feature type="region of interest" description="Disordered" evidence="1">
    <location>
        <begin position="108"/>
        <end position="129"/>
    </location>
</feature>
<gene>
    <name evidence="2" type="ORF">CKAH01_11051</name>
</gene>
<keyword evidence="3" id="KW-1185">Reference proteome</keyword>
<accession>A0AAE0CWY5</accession>
<name>A0AAE0CWY5_COLKA</name>
<evidence type="ECO:0000256" key="1">
    <source>
        <dbReference type="SAM" id="MobiDB-lite"/>
    </source>
</evidence>
<dbReference type="AlphaFoldDB" id="A0AAE0CWY5"/>
<proteinExistence type="predicted"/>
<evidence type="ECO:0000313" key="2">
    <source>
        <dbReference type="EMBL" id="KAK2728354.1"/>
    </source>
</evidence>
<organism evidence="2 3">
    <name type="scientific">Colletotrichum kahawae</name>
    <name type="common">Coffee berry disease fungus</name>
    <dbReference type="NCBI Taxonomy" id="34407"/>
    <lineage>
        <taxon>Eukaryota</taxon>
        <taxon>Fungi</taxon>
        <taxon>Dikarya</taxon>
        <taxon>Ascomycota</taxon>
        <taxon>Pezizomycotina</taxon>
        <taxon>Sordariomycetes</taxon>
        <taxon>Hypocreomycetidae</taxon>
        <taxon>Glomerellales</taxon>
        <taxon>Glomerellaceae</taxon>
        <taxon>Colletotrichum</taxon>
        <taxon>Colletotrichum gloeosporioides species complex</taxon>
    </lineage>
</organism>
<evidence type="ECO:0000313" key="3">
    <source>
        <dbReference type="Proteomes" id="UP001281614"/>
    </source>
</evidence>
<comment type="caution">
    <text evidence="2">The sequence shown here is derived from an EMBL/GenBank/DDBJ whole genome shotgun (WGS) entry which is preliminary data.</text>
</comment>